<keyword evidence="6" id="KW-0119">Carbohydrate metabolism</keyword>
<proteinExistence type="inferred from homology"/>
<comment type="caution">
    <text evidence="9">The sequence shown here is derived from an EMBL/GenBank/DDBJ whole genome shotgun (WGS) entry which is preliminary data.</text>
</comment>
<dbReference type="Pfam" id="PF02446">
    <property type="entry name" value="Glyco_hydro_77"/>
    <property type="match status" value="1"/>
</dbReference>
<feature type="non-terminal residue" evidence="9">
    <location>
        <position position="124"/>
    </location>
</feature>
<dbReference type="GO" id="GO:0004134">
    <property type="term" value="F:4-alpha-glucanotransferase activity"/>
    <property type="evidence" value="ECO:0007669"/>
    <property type="project" value="UniProtKB-EC"/>
</dbReference>
<evidence type="ECO:0000256" key="6">
    <source>
        <dbReference type="ARBA" id="ARBA00023277"/>
    </source>
</evidence>
<keyword evidence="5 9" id="KW-0808">Transferase</keyword>
<dbReference type="AlphaFoldDB" id="K1SNK0"/>
<dbReference type="GO" id="GO:0016787">
    <property type="term" value="F:hydrolase activity"/>
    <property type="evidence" value="ECO:0007669"/>
    <property type="project" value="UniProtKB-KW"/>
</dbReference>
<reference evidence="9" key="1">
    <citation type="journal article" date="2013" name="Environ. Microbiol.">
        <title>Microbiota from the distal guts of lean and obese adolescents exhibit partial functional redundancy besides clear differences in community structure.</title>
        <authorList>
            <person name="Ferrer M."/>
            <person name="Ruiz A."/>
            <person name="Lanza F."/>
            <person name="Haange S.B."/>
            <person name="Oberbach A."/>
            <person name="Till H."/>
            <person name="Bargiela R."/>
            <person name="Campoy C."/>
            <person name="Segura M.T."/>
            <person name="Richter M."/>
            <person name="von Bergen M."/>
            <person name="Seifert J."/>
            <person name="Suarez A."/>
        </authorList>
    </citation>
    <scope>NUCLEOTIDE SEQUENCE</scope>
</reference>
<protein>
    <recommendedName>
        <fullName evidence="3">4-alpha-glucanotransferase</fullName>
        <ecNumber evidence="3">2.4.1.25</ecNumber>
    </recommendedName>
    <alternativeName>
        <fullName evidence="7">Amylomaltase</fullName>
    </alternativeName>
    <alternativeName>
        <fullName evidence="8">Disproportionating enzyme</fullName>
    </alternativeName>
</protein>
<evidence type="ECO:0000313" key="9">
    <source>
        <dbReference type="EMBL" id="EKC55465.1"/>
    </source>
</evidence>
<evidence type="ECO:0000256" key="3">
    <source>
        <dbReference type="ARBA" id="ARBA00012560"/>
    </source>
</evidence>
<evidence type="ECO:0000256" key="2">
    <source>
        <dbReference type="ARBA" id="ARBA00005684"/>
    </source>
</evidence>
<gene>
    <name evidence="9" type="ORF">OBE_11549</name>
</gene>
<dbReference type="Gene3D" id="3.20.20.80">
    <property type="entry name" value="Glycosidases"/>
    <property type="match status" value="1"/>
</dbReference>
<dbReference type="InterPro" id="IPR003385">
    <property type="entry name" value="Glyco_hydro_77"/>
</dbReference>
<dbReference type="EC" id="2.4.1.25" evidence="3"/>
<organism evidence="9">
    <name type="scientific">human gut metagenome</name>
    <dbReference type="NCBI Taxonomy" id="408170"/>
    <lineage>
        <taxon>unclassified sequences</taxon>
        <taxon>metagenomes</taxon>
        <taxon>organismal metagenomes</taxon>
    </lineage>
</organism>
<evidence type="ECO:0000256" key="1">
    <source>
        <dbReference type="ARBA" id="ARBA00000439"/>
    </source>
</evidence>
<evidence type="ECO:0000256" key="7">
    <source>
        <dbReference type="ARBA" id="ARBA00031423"/>
    </source>
</evidence>
<accession>K1SNK0</accession>
<dbReference type="InterPro" id="IPR017853">
    <property type="entry name" value="GH"/>
</dbReference>
<evidence type="ECO:0000256" key="8">
    <source>
        <dbReference type="ARBA" id="ARBA00031501"/>
    </source>
</evidence>
<name>K1SNK0_9ZZZZ</name>
<dbReference type="PANTHER" id="PTHR32438">
    <property type="entry name" value="4-ALPHA-GLUCANOTRANSFERASE DPE1, CHLOROPLASTIC/AMYLOPLASTIC"/>
    <property type="match status" value="1"/>
</dbReference>
<comment type="similarity">
    <text evidence="2">Belongs to the disproportionating enzyme family.</text>
</comment>
<keyword evidence="9" id="KW-0378">Hydrolase</keyword>
<dbReference type="SUPFAM" id="SSF51445">
    <property type="entry name" value="(Trans)glycosidases"/>
    <property type="match status" value="1"/>
</dbReference>
<dbReference type="PANTHER" id="PTHR32438:SF5">
    <property type="entry name" value="4-ALPHA-GLUCANOTRANSFERASE DPE1, CHLOROPLASTIC_AMYLOPLASTIC"/>
    <property type="match status" value="1"/>
</dbReference>
<keyword evidence="4 9" id="KW-0328">Glycosyltransferase</keyword>
<sequence>MRASGILLPVSSLPGKYGIGCFSKEAYDFVDVLEKANQKYWQILPIGPTSYGDSPYQSFSTFAGNPYFISLEKLIEEELLTEEECNSVDFGENNEYIDYEKLYNGRFNLLKKAYKRSNPEDEGF</sequence>
<dbReference type="GO" id="GO:0005975">
    <property type="term" value="P:carbohydrate metabolic process"/>
    <property type="evidence" value="ECO:0007669"/>
    <property type="project" value="InterPro"/>
</dbReference>
<dbReference type="EMBL" id="AJWZ01007959">
    <property type="protein sequence ID" value="EKC55465.1"/>
    <property type="molecule type" value="Genomic_DNA"/>
</dbReference>
<comment type="catalytic activity">
    <reaction evidence="1">
        <text>Transfers a segment of a (1-&gt;4)-alpha-D-glucan to a new position in an acceptor, which may be glucose or a (1-&gt;4)-alpha-D-glucan.</text>
        <dbReference type="EC" id="2.4.1.25"/>
    </reaction>
</comment>
<evidence type="ECO:0000256" key="5">
    <source>
        <dbReference type="ARBA" id="ARBA00022679"/>
    </source>
</evidence>
<evidence type="ECO:0000256" key="4">
    <source>
        <dbReference type="ARBA" id="ARBA00022676"/>
    </source>
</evidence>